<dbReference type="PANTHER" id="PTHR24096:SF149">
    <property type="entry name" value="AMP-BINDING DOMAIN-CONTAINING PROTEIN-RELATED"/>
    <property type="match status" value="1"/>
</dbReference>
<evidence type="ECO:0000256" key="2">
    <source>
        <dbReference type="ARBA" id="ARBA00022598"/>
    </source>
</evidence>
<organism evidence="4 5">
    <name type="scientific">Polynucleobacter sphagniphilus</name>
    <dbReference type="NCBI Taxonomy" id="1743169"/>
    <lineage>
        <taxon>Bacteria</taxon>
        <taxon>Pseudomonadati</taxon>
        <taxon>Pseudomonadota</taxon>
        <taxon>Betaproteobacteria</taxon>
        <taxon>Burkholderiales</taxon>
        <taxon>Burkholderiaceae</taxon>
        <taxon>Polynucleobacter</taxon>
    </lineage>
</organism>
<keyword evidence="5" id="KW-1185">Reference proteome</keyword>
<keyword evidence="2 4" id="KW-0436">Ligase</keyword>
<feature type="domain" description="AMP-dependent synthetase/ligase" evidence="3">
    <location>
        <begin position="16"/>
        <end position="348"/>
    </location>
</feature>
<dbReference type="Pfam" id="PF00501">
    <property type="entry name" value="AMP-binding"/>
    <property type="match status" value="1"/>
</dbReference>
<dbReference type="InterPro" id="IPR042099">
    <property type="entry name" value="ANL_N_sf"/>
</dbReference>
<dbReference type="GO" id="GO:0016405">
    <property type="term" value="F:CoA-ligase activity"/>
    <property type="evidence" value="ECO:0007669"/>
    <property type="project" value="TreeGrafter"/>
</dbReference>
<accession>A0AA43MC33</accession>
<evidence type="ECO:0000313" key="5">
    <source>
        <dbReference type="Proteomes" id="UP001161160"/>
    </source>
</evidence>
<evidence type="ECO:0000259" key="3">
    <source>
        <dbReference type="Pfam" id="PF00501"/>
    </source>
</evidence>
<dbReference type="Gene3D" id="3.30.300.30">
    <property type="match status" value="1"/>
</dbReference>
<gene>
    <name evidence="4" type="ORF">M2127_002353</name>
</gene>
<dbReference type="EMBL" id="JARXYA010000031">
    <property type="protein sequence ID" value="MDH6505023.1"/>
    <property type="molecule type" value="Genomic_DNA"/>
</dbReference>
<dbReference type="InterPro" id="IPR000873">
    <property type="entry name" value="AMP-dep_synth/lig_dom"/>
</dbReference>
<dbReference type="Gene3D" id="3.40.50.12780">
    <property type="entry name" value="N-terminal domain of ligase-like"/>
    <property type="match status" value="1"/>
</dbReference>
<dbReference type="Proteomes" id="UP001161160">
    <property type="component" value="Unassembled WGS sequence"/>
</dbReference>
<evidence type="ECO:0000256" key="1">
    <source>
        <dbReference type="ARBA" id="ARBA00006432"/>
    </source>
</evidence>
<dbReference type="PANTHER" id="PTHR24096">
    <property type="entry name" value="LONG-CHAIN-FATTY-ACID--COA LIGASE"/>
    <property type="match status" value="1"/>
</dbReference>
<proteinExistence type="inferred from homology"/>
<dbReference type="AlphaFoldDB" id="A0AA43MC33"/>
<sequence>MLLDQSKSGSAAILYWAKTQPKVFAFDSGDTKYTYYQMAIHIAKYTKALKLIGLKRGDIIGIETEHIYLHFVLNLAVEVIGATHVALSNVDFENSQDILDACNFYIVQNIKDGRLSETKKVLIADQFIKLVSDLKINNEEILCLDHPSYLNDVVYLSGTSGTTGVKKYSENTRLAICAETDLFISLFFKKLKKINFIMTYNLRVGASYAGGVAALNVGSTIVLSYLSLLNQTIEAYPNSHLALTVRDADYLNKHCIYKSVKKLSSVRVLGANLPLVLRSWLENYLAEHVVNSYSSNEAGQIAEVRADGIGYLYPNVAVEVVNENNERLPNGEVGKFTIKSPQLVSGYLWDAQLTKKYFYDGWFLTSDSGYKLTKNKLKILGRTDELLNLGGVKVAPNQYEEKIKRIDGVLDCALVSPFENPQGKIYVCIERDLSGIDEIILKLTSEILCSYANQIKLFFFKIFPRTYSGKVQRGKLLEQINFQEML</sequence>
<evidence type="ECO:0000313" key="4">
    <source>
        <dbReference type="EMBL" id="MDH6505023.1"/>
    </source>
</evidence>
<dbReference type="SUPFAM" id="SSF56801">
    <property type="entry name" value="Acetyl-CoA synthetase-like"/>
    <property type="match status" value="1"/>
</dbReference>
<reference evidence="4" key="1">
    <citation type="submission" date="2023-04" db="EMBL/GenBank/DDBJ databases">
        <title>Genome Encyclopedia of Bacteria and Archaea VI: Functional Genomics of Type Strains.</title>
        <authorList>
            <person name="Whitman W."/>
        </authorList>
    </citation>
    <scope>NUCLEOTIDE SEQUENCE</scope>
    <source>
        <strain evidence="4">Enz.4-51</strain>
    </source>
</reference>
<comment type="similarity">
    <text evidence="1">Belongs to the ATP-dependent AMP-binding enzyme family.</text>
</comment>
<dbReference type="InterPro" id="IPR045851">
    <property type="entry name" value="AMP-bd_C_sf"/>
</dbReference>
<protein>
    <submittedName>
        <fullName evidence="4">Acyl-coenzyme A synthetase/AMP-(Fatty) acid ligase</fullName>
    </submittedName>
</protein>
<comment type="caution">
    <text evidence="4">The sequence shown here is derived from an EMBL/GenBank/DDBJ whole genome shotgun (WGS) entry which is preliminary data.</text>
</comment>
<name>A0AA43MC33_9BURK</name>